<dbReference type="AlphaFoldDB" id="A0A1Y3G719"/>
<dbReference type="RefSeq" id="WP_086653098.1">
    <property type="nucleotide sequence ID" value="NZ_JOPG01000009.1"/>
</dbReference>
<accession>A0A1Y3G719</accession>
<protein>
    <submittedName>
        <fullName evidence="1">Uncharacterized protein</fullName>
    </submittedName>
</protein>
<organism evidence="1 2">
    <name type="scientific">Acetobacter malorum</name>
    <dbReference type="NCBI Taxonomy" id="178901"/>
    <lineage>
        <taxon>Bacteria</taxon>
        <taxon>Pseudomonadati</taxon>
        <taxon>Pseudomonadota</taxon>
        <taxon>Alphaproteobacteria</taxon>
        <taxon>Acetobacterales</taxon>
        <taxon>Acetobacteraceae</taxon>
        <taxon>Acetobacter</taxon>
    </lineage>
</organism>
<name>A0A1Y3G719_9PROT</name>
<dbReference type="EMBL" id="JOPG01000009">
    <property type="protein sequence ID" value="OUJ06644.1"/>
    <property type="molecule type" value="Genomic_DNA"/>
</dbReference>
<dbReference type="Proteomes" id="UP000242683">
    <property type="component" value="Unassembled WGS sequence"/>
</dbReference>
<gene>
    <name evidence="1" type="ORF">HK23_14290</name>
</gene>
<evidence type="ECO:0000313" key="2">
    <source>
        <dbReference type="Proteomes" id="UP000242683"/>
    </source>
</evidence>
<dbReference type="OrthoDB" id="8593911at2"/>
<evidence type="ECO:0000313" key="1">
    <source>
        <dbReference type="EMBL" id="OUJ06644.1"/>
    </source>
</evidence>
<reference evidence="2" key="1">
    <citation type="submission" date="2014-06" db="EMBL/GenBank/DDBJ databases">
        <authorList>
            <person name="Winans N.J."/>
            <person name="Newell P.D."/>
            <person name="Douglas A.E."/>
        </authorList>
    </citation>
    <scope>NUCLEOTIDE SEQUENCE [LARGE SCALE GENOMIC DNA]</scope>
    <source>
        <strain evidence="2">DsW_057</strain>
    </source>
</reference>
<sequence length="129" mass="14720">MADATDPLTDDELVTVRRFMGFPAMGGINSSQQSWRFFKVYGFNEWRLRNLADAEVAQVRQYVKDIAALETAILTASDNLDTDKAAVWTHNKNEVQDRMGLFNRWRRQLCQFLGVPPGPGLRTDSRIVI</sequence>
<comment type="caution">
    <text evidence="1">The sequence shown here is derived from an EMBL/GenBank/DDBJ whole genome shotgun (WGS) entry which is preliminary data.</text>
</comment>
<proteinExistence type="predicted"/>